<comment type="caution">
    <text evidence="2">The sequence shown here is derived from an EMBL/GenBank/DDBJ whole genome shotgun (WGS) entry which is preliminary data.</text>
</comment>
<name>A0A931I7W6_9NOCA</name>
<dbReference type="Proteomes" id="UP000655751">
    <property type="component" value="Unassembled WGS sequence"/>
</dbReference>
<feature type="compositionally biased region" description="Low complexity" evidence="1">
    <location>
        <begin position="11"/>
        <end position="38"/>
    </location>
</feature>
<reference evidence="2" key="1">
    <citation type="submission" date="2020-11" db="EMBL/GenBank/DDBJ databases">
        <title>Nocardia NEAU-351.nov., a novel actinomycete isolated from the cow dung.</title>
        <authorList>
            <person name="Zhang X."/>
        </authorList>
    </citation>
    <scope>NUCLEOTIDE SEQUENCE</scope>
    <source>
        <strain evidence="2">NEAU-351</strain>
    </source>
</reference>
<dbReference type="EMBL" id="JADMLG010000001">
    <property type="protein sequence ID" value="MBH0775015.1"/>
    <property type="molecule type" value="Genomic_DNA"/>
</dbReference>
<accession>A0A931I7W6</accession>
<sequence>MADTAWSTARLPASPSAAPTVPAAPTSTVALPSAPTSSVSGRDIPTIPPFITATLTGAGTLLTSTKASAVLPMTAGAVGLLTAVAGPRPSVPAAFADTGTTKGAVAGGNSTKLLVAAPLGAIGRATTTNALSDSVGELSAAVTPHASAKPAFYAMSTSTASVTLPPTPVTAPLTGTGNLTAAVVPGFRPSGMNKSGTQTGPNAQNTWVQVVGWTADTTSYPGSTVTTNALVSLGAKASATVAANVSWTPSGSSNSISARLKKNGTVIATGSAASPAVVSTTVAVAENDLITLEVSDSYGLAGIAQATINASGTYIRIT</sequence>
<evidence type="ECO:0000256" key="1">
    <source>
        <dbReference type="SAM" id="MobiDB-lite"/>
    </source>
</evidence>
<feature type="region of interest" description="Disordered" evidence="1">
    <location>
        <begin position="1"/>
        <end position="40"/>
    </location>
</feature>
<evidence type="ECO:0000313" key="3">
    <source>
        <dbReference type="Proteomes" id="UP000655751"/>
    </source>
</evidence>
<keyword evidence="3" id="KW-1185">Reference proteome</keyword>
<dbReference type="AlphaFoldDB" id="A0A931I7W6"/>
<proteinExistence type="predicted"/>
<organism evidence="2 3">
    <name type="scientific">Nocardia bovistercoris</name>
    <dbReference type="NCBI Taxonomy" id="2785916"/>
    <lineage>
        <taxon>Bacteria</taxon>
        <taxon>Bacillati</taxon>
        <taxon>Actinomycetota</taxon>
        <taxon>Actinomycetes</taxon>
        <taxon>Mycobacteriales</taxon>
        <taxon>Nocardiaceae</taxon>
        <taxon>Nocardia</taxon>
    </lineage>
</organism>
<evidence type="ECO:0000313" key="2">
    <source>
        <dbReference type="EMBL" id="MBH0775015.1"/>
    </source>
</evidence>
<protein>
    <submittedName>
        <fullName evidence="2">Uncharacterized protein</fullName>
    </submittedName>
</protein>
<dbReference type="RefSeq" id="WP_196147342.1">
    <property type="nucleotide sequence ID" value="NZ_JADMLG010000001.1"/>
</dbReference>
<gene>
    <name evidence="2" type="ORF">IT779_01780</name>
</gene>